<evidence type="ECO:0000259" key="2">
    <source>
        <dbReference type="Pfam" id="PF11845"/>
    </source>
</evidence>
<evidence type="ECO:0000256" key="1">
    <source>
        <dbReference type="SAM" id="SignalP"/>
    </source>
</evidence>
<dbReference type="EMBL" id="CACVAZ010000181">
    <property type="protein sequence ID" value="CAA6824688.1"/>
    <property type="molecule type" value="Genomic_DNA"/>
</dbReference>
<dbReference type="AlphaFoldDB" id="A0A6S6U9D1"/>
<sequence>MNKKLLTVIILAPLFYSACNSTNIAPKAENKQKDSIRVTQQLEKKVEPNLVSIENSNEITVSYVNNQKLIKNQGIMHISSFMETLQPTLMELIKSDSTFKTAMGACSSMGQGMTNDYNAISPDTKIRRTALKYRNEKNKPDDTDTVVMERFLASNSFKEPLVVEMPNHYRVYKALDMKQSCLACHGENISEDLGKILERNYPKDMATNFKIGEFRGVVVAEVKK</sequence>
<protein>
    <submittedName>
        <fullName evidence="3">Cytochrome c family protein</fullName>
    </submittedName>
</protein>
<organism evidence="3">
    <name type="scientific">uncultured Sulfurovum sp</name>
    <dbReference type="NCBI Taxonomy" id="269237"/>
    <lineage>
        <taxon>Bacteria</taxon>
        <taxon>Pseudomonadati</taxon>
        <taxon>Campylobacterota</taxon>
        <taxon>Epsilonproteobacteria</taxon>
        <taxon>Campylobacterales</taxon>
        <taxon>Sulfurovaceae</taxon>
        <taxon>Sulfurovum</taxon>
        <taxon>environmental samples</taxon>
    </lineage>
</organism>
<accession>A0A6S6U9D1</accession>
<feature type="domain" description="Tll0287-like" evidence="2">
    <location>
        <begin position="67"/>
        <end position="219"/>
    </location>
</feature>
<evidence type="ECO:0000313" key="3">
    <source>
        <dbReference type="EMBL" id="CAA6824688.1"/>
    </source>
</evidence>
<gene>
    <name evidence="3" type="ORF">HELGO_WM23797</name>
</gene>
<dbReference type="InterPro" id="IPR021796">
    <property type="entry name" value="Tll0287-like_dom"/>
</dbReference>
<name>A0A6S6U9D1_9BACT</name>
<reference evidence="3" key="1">
    <citation type="submission" date="2020-01" db="EMBL/GenBank/DDBJ databases">
        <authorList>
            <person name="Meier V. D."/>
            <person name="Meier V D."/>
        </authorList>
    </citation>
    <scope>NUCLEOTIDE SEQUENCE</scope>
    <source>
        <strain evidence="3">HLG_WM_MAG_02</strain>
    </source>
</reference>
<proteinExistence type="predicted"/>
<dbReference type="Pfam" id="PF11845">
    <property type="entry name" value="Tll0287-like"/>
    <property type="match status" value="1"/>
</dbReference>
<feature type="chain" id="PRO_5028236525" evidence="1">
    <location>
        <begin position="19"/>
        <end position="224"/>
    </location>
</feature>
<keyword evidence="1" id="KW-0732">Signal</keyword>
<feature type="signal peptide" evidence="1">
    <location>
        <begin position="1"/>
        <end position="18"/>
    </location>
</feature>